<dbReference type="Proteomes" id="UP000028582">
    <property type="component" value="Unassembled WGS sequence"/>
</dbReference>
<accession>A0A080YWP6</accession>
<name>A0A080YWP6_PHYNI</name>
<organism evidence="2 3">
    <name type="scientific">Phytophthora nicotianae P1976</name>
    <dbReference type="NCBI Taxonomy" id="1317066"/>
    <lineage>
        <taxon>Eukaryota</taxon>
        <taxon>Sar</taxon>
        <taxon>Stramenopiles</taxon>
        <taxon>Oomycota</taxon>
        <taxon>Peronosporomycetes</taxon>
        <taxon>Peronosporales</taxon>
        <taxon>Peronosporaceae</taxon>
        <taxon>Phytophthora</taxon>
    </lineage>
</organism>
<dbReference type="EMBL" id="ANJA01004749">
    <property type="protein sequence ID" value="ETO58807.1"/>
    <property type="molecule type" value="Genomic_DNA"/>
</dbReference>
<proteinExistence type="predicted"/>
<feature type="compositionally biased region" description="Low complexity" evidence="1">
    <location>
        <begin position="46"/>
        <end position="56"/>
    </location>
</feature>
<evidence type="ECO:0000256" key="1">
    <source>
        <dbReference type="SAM" id="MobiDB-lite"/>
    </source>
</evidence>
<gene>
    <name evidence="2" type="ORF">F444_22809</name>
</gene>
<feature type="region of interest" description="Disordered" evidence="1">
    <location>
        <begin position="34"/>
        <end position="142"/>
    </location>
</feature>
<evidence type="ECO:0000313" key="3">
    <source>
        <dbReference type="Proteomes" id="UP000028582"/>
    </source>
</evidence>
<dbReference type="AlphaFoldDB" id="A0A080YWP6"/>
<sequence>MRTHPVNYVGLLYPYLDPARVSVESLAPTRKVAVRQRVAEPRQDAVRQQVARPQQAEKQLVAEPEDDNRATGDAVRSPADPAAERLDALGQRPGFGPLEACQTSPPVGASPRDHPPSGQQNRSSHERTGSVNRRAVSAHEDR</sequence>
<feature type="non-terminal residue" evidence="2">
    <location>
        <position position="142"/>
    </location>
</feature>
<reference evidence="2 3" key="1">
    <citation type="submission" date="2013-11" db="EMBL/GenBank/DDBJ databases">
        <title>The Genome Sequence of Phytophthora parasitica P1976.</title>
        <authorList>
            <consortium name="The Broad Institute Genomics Platform"/>
            <person name="Russ C."/>
            <person name="Tyler B."/>
            <person name="Panabieres F."/>
            <person name="Shan W."/>
            <person name="Tripathy S."/>
            <person name="Grunwald N."/>
            <person name="Machado M."/>
            <person name="Johnson C.S."/>
            <person name="Walker B."/>
            <person name="Young S."/>
            <person name="Zeng Q."/>
            <person name="Gargeya S."/>
            <person name="Fitzgerald M."/>
            <person name="Haas B."/>
            <person name="Abouelleil A."/>
            <person name="Allen A.W."/>
            <person name="Alvarado L."/>
            <person name="Arachchi H.M."/>
            <person name="Berlin A.M."/>
            <person name="Chapman S.B."/>
            <person name="Gainer-Dewar J."/>
            <person name="Goldberg J."/>
            <person name="Griggs A."/>
            <person name="Gujja S."/>
            <person name="Hansen M."/>
            <person name="Howarth C."/>
            <person name="Imamovic A."/>
            <person name="Ireland A."/>
            <person name="Larimer J."/>
            <person name="McCowan C."/>
            <person name="Murphy C."/>
            <person name="Pearson M."/>
            <person name="Poon T.W."/>
            <person name="Priest M."/>
            <person name="Roberts A."/>
            <person name="Saif S."/>
            <person name="Shea T."/>
            <person name="Sisk P."/>
            <person name="Sykes S."/>
            <person name="Wortman J."/>
            <person name="Nusbaum C."/>
            <person name="Birren B."/>
        </authorList>
    </citation>
    <scope>NUCLEOTIDE SEQUENCE [LARGE SCALE GENOMIC DNA]</scope>
    <source>
        <strain evidence="2 3">P1976</strain>
    </source>
</reference>
<comment type="caution">
    <text evidence="2">The sequence shown here is derived from an EMBL/GenBank/DDBJ whole genome shotgun (WGS) entry which is preliminary data.</text>
</comment>
<protein>
    <submittedName>
        <fullName evidence="2">Uncharacterized protein</fullName>
    </submittedName>
</protein>
<evidence type="ECO:0000313" key="2">
    <source>
        <dbReference type="EMBL" id="ETO58807.1"/>
    </source>
</evidence>